<dbReference type="EC" id="5.6.2.2" evidence="4"/>
<comment type="caution">
    <text evidence="14">The sequence shown here is derived from an EMBL/GenBank/DDBJ whole genome shotgun (WGS) entry which is preliminary data.</text>
</comment>
<dbReference type="PRINTS" id="PR01550">
    <property type="entry name" value="TOP6AFAMILY"/>
</dbReference>
<accession>A0A8H7KJ72</accession>
<dbReference type="PROSITE" id="PS52041">
    <property type="entry name" value="TOPO_IIB"/>
    <property type="match status" value="1"/>
</dbReference>
<keyword evidence="8 10" id="KW-0238">DNA-binding</keyword>
<dbReference type="GO" id="GO:0042138">
    <property type="term" value="P:meiotic DNA double-strand break formation"/>
    <property type="evidence" value="ECO:0007669"/>
    <property type="project" value="TreeGrafter"/>
</dbReference>
<evidence type="ECO:0000256" key="3">
    <source>
        <dbReference type="ARBA" id="ARBA00006559"/>
    </source>
</evidence>
<evidence type="ECO:0000256" key="6">
    <source>
        <dbReference type="ARBA" id="ARBA00022842"/>
    </source>
</evidence>
<sequence length="468" mass="51719">MSSQDEDIQGLTDHDIATHGIENLVLSFLQQLVHSSDPSNTEEKLPAHERRARSKMHLQLANRTTGSTKTIAYPKKCLAGSARPLAQLFRVMDLAHEAIIEDIPTTKRDIFYNDVQLFNSQRTVDTLVDDLAATFDLDRSSLNIRASSKGLICGSGLTIYLTSGETVRPTDTKATLIPAGEDISSFGLSEDAVFQTLCNLEITNSHDFPGRGLLITVRVARRSTSGIFLTKCLDKGKGYPDIATRHLVKTLADCLPPRIPIMALVDGDPYGLDILSVYKYGSRALKHENERLAAGDGVVWIGIWASEFSSLGIDKDKLLPISKGDEKKASCIATDFLARVTEAVTWRPLKAFAMLNRPKEMLPTKWKKELMRLLFIRRKAEIEILSSIDNDLSQDINSDATESTRNTFQEQSAVGIMMDANTDDQMEESCSAADTSNMKAMMDNKEEYKKQDKTGTTRGGPSGIQIIP</sequence>
<dbReference type="Gene3D" id="1.10.10.10">
    <property type="entry name" value="Winged helix-like DNA-binding domain superfamily/Winged helix DNA-binding domain"/>
    <property type="match status" value="1"/>
</dbReference>
<evidence type="ECO:0000256" key="7">
    <source>
        <dbReference type="ARBA" id="ARBA00023029"/>
    </source>
</evidence>
<feature type="region of interest" description="Disordered" evidence="11">
    <location>
        <begin position="447"/>
        <end position="468"/>
    </location>
</feature>
<feature type="domain" description="Topoisomerase 6 subunit A/Spo11 TOPRIM" evidence="13">
    <location>
        <begin position="235"/>
        <end position="391"/>
    </location>
</feature>
<dbReference type="GO" id="GO:0000706">
    <property type="term" value="P:meiotic DNA double-strand break processing"/>
    <property type="evidence" value="ECO:0007669"/>
    <property type="project" value="TreeGrafter"/>
</dbReference>
<organism evidence="14 15">
    <name type="scientific">Agaricus bisporus var. burnettii</name>
    <dbReference type="NCBI Taxonomy" id="192524"/>
    <lineage>
        <taxon>Eukaryota</taxon>
        <taxon>Fungi</taxon>
        <taxon>Dikarya</taxon>
        <taxon>Basidiomycota</taxon>
        <taxon>Agaricomycotina</taxon>
        <taxon>Agaricomycetes</taxon>
        <taxon>Agaricomycetidae</taxon>
        <taxon>Agaricales</taxon>
        <taxon>Agaricineae</taxon>
        <taxon>Agaricaceae</taxon>
        <taxon>Agaricus</taxon>
    </lineage>
</organism>
<dbReference type="AlphaFoldDB" id="A0A8H7KJ72"/>
<comment type="similarity">
    <text evidence="3 10">Belongs to the TOP6A family.</text>
</comment>
<dbReference type="GO" id="GO:0005524">
    <property type="term" value="F:ATP binding"/>
    <property type="evidence" value="ECO:0007669"/>
    <property type="project" value="InterPro"/>
</dbReference>
<evidence type="ECO:0000259" key="13">
    <source>
        <dbReference type="Pfam" id="PF21180"/>
    </source>
</evidence>
<dbReference type="SUPFAM" id="SSF56726">
    <property type="entry name" value="DNA topoisomerase IV, alpha subunit"/>
    <property type="match status" value="1"/>
</dbReference>
<dbReference type="InterPro" id="IPR036388">
    <property type="entry name" value="WH-like_DNA-bd_sf"/>
</dbReference>
<feature type="active site" description="O-(5'-phospho-DNA)-tyrosine intermediate" evidence="10">
    <location>
        <position position="112"/>
    </location>
</feature>
<dbReference type="Proteomes" id="UP000629468">
    <property type="component" value="Unassembled WGS sequence"/>
</dbReference>
<keyword evidence="6" id="KW-0460">Magnesium</keyword>
<dbReference type="InterPro" id="IPR013049">
    <property type="entry name" value="Spo11/TopoVI_A_N"/>
</dbReference>
<dbReference type="GO" id="GO:0003677">
    <property type="term" value="F:DNA binding"/>
    <property type="evidence" value="ECO:0007669"/>
    <property type="project" value="UniProtKB-UniRule"/>
</dbReference>
<evidence type="ECO:0000256" key="10">
    <source>
        <dbReference type="PROSITE-ProRule" id="PRU01385"/>
    </source>
</evidence>
<evidence type="ECO:0000256" key="8">
    <source>
        <dbReference type="ARBA" id="ARBA00023125"/>
    </source>
</evidence>
<evidence type="ECO:0000313" key="14">
    <source>
        <dbReference type="EMBL" id="KAF7782146.1"/>
    </source>
</evidence>
<evidence type="ECO:0000256" key="5">
    <source>
        <dbReference type="ARBA" id="ARBA00022723"/>
    </source>
</evidence>
<gene>
    <name evidence="14" type="ORF">Agabi119p4_1522</name>
</gene>
<evidence type="ECO:0000313" key="15">
    <source>
        <dbReference type="Proteomes" id="UP000629468"/>
    </source>
</evidence>
<name>A0A8H7KJ72_AGABI</name>
<comment type="cofactor">
    <cofactor evidence="2">
        <name>Mg(2+)</name>
        <dbReference type="ChEBI" id="CHEBI:18420"/>
    </cofactor>
</comment>
<evidence type="ECO:0000256" key="11">
    <source>
        <dbReference type="SAM" id="MobiDB-lite"/>
    </source>
</evidence>
<dbReference type="InterPro" id="IPR034136">
    <property type="entry name" value="TOPRIM_Topo6A/Spo11"/>
</dbReference>
<evidence type="ECO:0000256" key="4">
    <source>
        <dbReference type="ARBA" id="ARBA00012895"/>
    </source>
</evidence>
<evidence type="ECO:0000259" key="12">
    <source>
        <dbReference type="Pfam" id="PF04406"/>
    </source>
</evidence>
<keyword evidence="9 10" id="KW-0413">Isomerase</keyword>
<dbReference type="GO" id="GO:0007131">
    <property type="term" value="P:reciprocal meiotic recombination"/>
    <property type="evidence" value="ECO:0007669"/>
    <property type="project" value="TreeGrafter"/>
</dbReference>
<dbReference type="PANTHER" id="PTHR10848:SF0">
    <property type="entry name" value="MEIOTIC RECOMBINATION PROTEIN SPO11"/>
    <property type="match status" value="1"/>
</dbReference>
<evidence type="ECO:0000256" key="9">
    <source>
        <dbReference type="ARBA" id="ARBA00023235"/>
    </source>
</evidence>
<dbReference type="InterPro" id="IPR002815">
    <property type="entry name" value="Spo11/TopoVI_A"/>
</dbReference>
<proteinExistence type="inferred from homology"/>
<dbReference type="GO" id="GO:0046872">
    <property type="term" value="F:metal ion binding"/>
    <property type="evidence" value="ECO:0007669"/>
    <property type="project" value="UniProtKB-KW"/>
</dbReference>
<dbReference type="CDD" id="cd00223">
    <property type="entry name" value="TOPRIM_TopoIIB_SPO"/>
    <property type="match status" value="1"/>
</dbReference>
<evidence type="ECO:0000256" key="2">
    <source>
        <dbReference type="ARBA" id="ARBA00001946"/>
    </source>
</evidence>
<dbReference type="Pfam" id="PF04406">
    <property type="entry name" value="TP6A_N"/>
    <property type="match status" value="1"/>
</dbReference>
<dbReference type="EMBL" id="JABXXO010000003">
    <property type="protein sequence ID" value="KAF7782146.1"/>
    <property type="molecule type" value="Genomic_DNA"/>
</dbReference>
<dbReference type="Gene3D" id="3.40.1360.10">
    <property type="match status" value="1"/>
</dbReference>
<dbReference type="GO" id="GO:0000228">
    <property type="term" value="C:nuclear chromosome"/>
    <property type="evidence" value="ECO:0007669"/>
    <property type="project" value="TreeGrafter"/>
</dbReference>
<comment type="catalytic activity">
    <reaction evidence="1 10">
        <text>ATP-dependent breakage, passage and rejoining of double-stranded DNA.</text>
        <dbReference type="EC" id="5.6.2.2"/>
    </reaction>
</comment>
<dbReference type="PANTHER" id="PTHR10848">
    <property type="entry name" value="MEIOTIC RECOMBINATION PROTEIN SPO11"/>
    <property type="match status" value="1"/>
</dbReference>
<reference evidence="14 15" key="1">
    <citation type="journal article" name="Sci. Rep.">
        <title>Telomere-to-telomere assembled and centromere annotated genomes of the two main subspecies of the button mushroom Agaricus bisporus reveal especially polymorphic chromosome ends.</title>
        <authorList>
            <person name="Sonnenberg A.S.M."/>
            <person name="Sedaghat-Telgerd N."/>
            <person name="Lavrijssen B."/>
            <person name="Ohm R.A."/>
            <person name="Hendrickx P.M."/>
            <person name="Scholtmeijer K."/>
            <person name="Baars J.J.P."/>
            <person name="van Peer A."/>
        </authorList>
    </citation>
    <scope>NUCLEOTIDE SEQUENCE [LARGE SCALE GENOMIC DNA]</scope>
    <source>
        <strain evidence="14 15">H119_p4</strain>
    </source>
</reference>
<keyword evidence="5" id="KW-0479">Metal-binding</keyword>
<feature type="domain" description="Spo11/DNA topoisomerase VI subunit A N-terminal" evidence="12">
    <location>
        <begin position="84"/>
        <end position="144"/>
    </location>
</feature>
<keyword evidence="7 10" id="KW-0799">Topoisomerase</keyword>
<dbReference type="Pfam" id="PF21180">
    <property type="entry name" value="TOP6A-Spo11_Toprim"/>
    <property type="match status" value="1"/>
</dbReference>
<dbReference type="GO" id="GO:0003918">
    <property type="term" value="F:DNA topoisomerase type II (double strand cut, ATP-hydrolyzing) activity"/>
    <property type="evidence" value="ECO:0007669"/>
    <property type="project" value="UniProtKB-UniRule"/>
</dbReference>
<evidence type="ECO:0000256" key="1">
    <source>
        <dbReference type="ARBA" id="ARBA00000185"/>
    </source>
</evidence>
<dbReference type="InterPro" id="IPR036078">
    <property type="entry name" value="Spo11/TopoVI_A_sf"/>
</dbReference>
<protein>
    <recommendedName>
        <fullName evidence="4">DNA topoisomerase (ATP-hydrolyzing)</fullName>
        <ecNumber evidence="4">5.6.2.2</ecNumber>
    </recommendedName>
</protein>